<dbReference type="InterPro" id="IPR036056">
    <property type="entry name" value="Fibrinogen-like_C"/>
</dbReference>
<sequence length="253" mass="27733">MGGKLNNLILTLWFIFQIQAPAAESCKELYNTNGSDVNKAYPLKLGKKILPVYCHMTTLDGCGGGGWTLVMKMDGSKDTFHYNKLIWTNKLGYNPSAGSTGFDGNETMLPTYWEMKFNRICLGMKIGKRVNFIAINEPASSLFSLIADGKFRKTSLGREKWKMLLPSIASLQSNCNREGFNTFCGGSGALQPRARIGILGNQQNHCYGCDSRIGFGTGGRPDHWSSCGNVASHGWGADNGGKNIKTMGYIFVQ</sequence>
<organism evidence="2 3">
    <name type="scientific">Pocillopora damicornis</name>
    <name type="common">Cauliflower coral</name>
    <name type="synonym">Millepora damicornis</name>
    <dbReference type="NCBI Taxonomy" id="46731"/>
    <lineage>
        <taxon>Eukaryota</taxon>
        <taxon>Metazoa</taxon>
        <taxon>Cnidaria</taxon>
        <taxon>Anthozoa</taxon>
        <taxon>Hexacorallia</taxon>
        <taxon>Scleractinia</taxon>
        <taxon>Astrocoeniina</taxon>
        <taxon>Pocilloporidae</taxon>
        <taxon>Pocillopora</taxon>
    </lineage>
</organism>
<dbReference type="InterPro" id="IPR014716">
    <property type="entry name" value="Fibrinogen_a/b/g_C_1"/>
</dbReference>
<feature type="chain" id="PRO_5018096574" description="Fibrinogen C-terminal domain-containing protein" evidence="1">
    <location>
        <begin position="26"/>
        <end position="253"/>
    </location>
</feature>
<name>A0A3M6V4U2_POCDA</name>
<dbReference type="OrthoDB" id="5971358at2759"/>
<protein>
    <recommendedName>
        <fullName evidence="4">Fibrinogen C-terminal domain-containing protein</fullName>
    </recommendedName>
</protein>
<accession>A0A3M6V4U2</accession>
<reference evidence="2 3" key="1">
    <citation type="journal article" date="2018" name="Sci. Rep.">
        <title>Comparative analysis of the Pocillopora damicornis genome highlights role of immune system in coral evolution.</title>
        <authorList>
            <person name="Cunning R."/>
            <person name="Bay R.A."/>
            <person name="Gillette P."/>
            <person name="Baker A.C."/>
            <person name="Traylor-Knowles N."/>
        </authorList>
    </citation>
    <scope>NUCLEOTIDE SEQUENCE [LARGE SCALE GENOMIC DNA]</scope>
    <source>
        <strain evidence="2">RSMAS</strain>
        <tissue evidence="2">Whole animal</tissue>
    </source>
</reference>
<evidence type="ECO:0000313" key="2">
    <source>
        <dbReference type="EMBL" id="RMX60966.1"/>
    </source>
</evidence>
<evidence type="ECO:0000256" key="1">
    <source>
        <dbReference type="SAM" id="SignalP"/>
    </source>
</evidence>
<dbReference type="Gene3D" id="3.90.215.10">
    <property type="entry name" value="Gamma Fibrinogen, chain A, domain 1"/>
    <property type="match status" value="1"/>
</dbReference>
<proteinExistence type="predicted"/>
<comment type="caution">
    <text evidence="2">The sequence shown here is derived from an EMBL/GenBank/DDBJ whole genome shotgun (WGS) entry which is preliminary data.</text>
</comment>
<keyword evidence="3" id="KW-1185">Reference proteome</keyword>
<feature type="signal peptide" evidence="1">
    <location>
        <begin position="1"/>
        <end position="25"/>
    </location>
</feature>
<evidence type="ECO:0000313" key="3">
    <source>
        <dbReference type="Proteomes" id="UP000275408"/>
    </source>
</evidence>
<dbReference type="EMBL" id="RCHS01000092">
    <property type="protein sequence ID" value="RMX60966.1"/>
    <property type="molecule type" value="Genomic_DNA"/>
</dbReference>
<dbReference type="AlphaFoldDB" id="A0A3M6V4U2"/>
<keyword evidence="1" id="KW-0732">Signal</keyword>
<dbReference type="Proteomes" id="UP000275408">
    <property type="component" value="Unassembled WGS sequence"/>
</dbReference>
<dbReference type="SUPFAM" id="SSF56496">
    <property type="entry name" value="Fibrinogen C-terminal domain-like"/>
    <property type="match status" value="1"/>
</dbReference>
<gene>
    <name evidence="2" type="ORF">pdam_00023803</name>
</gene>
<evidence type="ECO:0008006" key="4">
    <source>
        <dbReference type="Google" id="ProtNLM"/>
    </source>
</evidence>